<evidence type="ECO:0000313" key="1">
    <source>
        <dbReference type="EMBL" id="MCF2948543.1"/>
    </source>
</evidence>
<name>A0ABS9D6I6_9ALTE</name>
<evidence type="ECO:0000313" key="2">
    <source>
        <dbReference type="Proteomes" id="UP001521137"/>
    </source>
</evidence>
<comment type="caution">
    <text evidence="1">The sequence shown here is derived from an EMBL/GenBank/DDBJ whole genome shotgun (WGS) entry which is preliminary data.</text>
</comment>
<dbReference type="EMBL" id="JAKGAS010000005">
    <property type="protein sequence ID" value="MCF2948543.1"/>
    <property type="molecule type" value="Genomic_DNA"/>
</dbReference>
<reference evidence="1 2" key="1">
    <citation type="submission" date="2022-01" db="EMBL/GenBank/DDBJ databases">
        <title>Paraglaciecola sp. G1-23.</title>
        <authorList>
            <person name="Jin M.S."/>
            <person name="Han D.M."/>
            <person name="Kim H.M."/>
            <person name="Jeon C.O."/>
        </authorList>
    </citation>
    <scope>NUCLEOTIDE SEQUENCE [LARGE SCALE GENOMIC DNA]</scope>
    <source>
        <strain evidence="1 2">G1-23</strain>
    </source>
</reference>
<protein>
    <recommendedName>
        <fullName evidence="3">DUF4915 domain-containing protein</fullName>
    </recommendedName>
</protein>
<proteinExistence type="predicted"/>
<gene>
    <name evidence="1" type="ORF">L0668_10530</name>
</gene>
<evidence type="ECO:0008006" key="3">
    <source>
        <dbReference type="Google" id="ProtNLM"/>
    </source>
</evidence>
<dbReference type="SUPFAM" id="SSF101898">
    <property type="entry name" value="NHL repeat"/>
    <property type="match status" value="1"/>
</dbReference>
<organism evidence="1 2">
    <name type="scientific">Paraglaciecola algarum</name>
    <dbReference type="NCBI Taxonomy" id="3050085"/>
    <lineage>
        <taxon>Bacteria</taxon>
        <taxon>Pseudomonadati</taxon>
        <taxon>Pseudomonadota</taxon>
        <taxon>Gammaproteobacteria</taxon>
        <taxon>Alteromonadales</taxon>
        <taxon>Alteromonadaceae</taxon>
        <taxon>Paraglaciecola</taxon>
    </lineage>
</organism>
<sequence>MDVTEFHIVEEVSELVIKETVSQKRKLNSVYWLQGEFYLKGQKRIATVTDVKYLSDTLLVVAHRAAAKLYLVKQVQNKFIIIDSLILDTTKYKWNLKDIWRGKRFFHPDLITLVDNRVYMSEYSNRSCMVEVIDNKLVYRETLNIGDCFYHGCFSENKILYLGSVYSNGLTVYNTETGAVSVMPIELEKFHRIKTIGKEAQYFVLGTDKQIGSTTEPEATLETRINLYCFEAGKLNLVDWLELPSTQVDGHKFYDGYHYYSLHNGNKQKGYIGIFKINDKKLKLVKKISCQDFPHGVDIKNNKLIYSCYSQSSIISIDVSQFDLP</sequence>
<accession>A0ABS9D6I6</accession>
<keyword evidence="2" id="KW-1185">Reference proteome</keyword>
<dbReference type="Proteomes" id="UP001521137">
    <property type="component" value="Unassembled WGS sequence"/>
</dbReference>
<dbReference type="RefSeq" id="WP_235312411.1">
    <property type="nucleotide sequence ID" value="NZ_JAKGAS010000005.1"/>
</dbReference>